<dbReference type="Pfam" id="PF00482">
    <property type="entry name" value="T2SSF"/>
    <property type="match status" value="2"/>
</dbReference>
<reference evidence="10" key="1">
    <citation type="submission" date="2016-11" db="EMBL/GenBank/DDBJ databases">
        <authorList>
            <person name="Varghese N."/>
            <person name="Submissions S."/>
        </authorList>
    </citation>
    <scope>NUCLEOTIDE SEQUENCE [LARGE SCALE GENOMIC DNA]</scope>
    <source>
        <strain evidence="10">DSM 14826</strain>
    </source>
</reference>
<feature type="transmembrane region" description="Helical" evidence="7">
    <location>
        <begin position="292"/>
        <end position="317"/>
    </location>
</feature>
<dbReference type="AlphaFoldDB" id="A0A1M6LCF4"/>
<evidence type="ECO:0000256" key="1">
    <source>
        <dbReference type="ARBA" id="ARBA00004651"/>
    </source>
</evidence>
<keyword evidence="10" id="KW-1185">Reference proteome</keyword>
<dbReference type="OrthoDB" id="9805682at2"/>
<protein>
    <submittedName>
        <fullName evidence="9">Type II secretory pathway, component PulF</fullName>
    </submittedName>
</protein>
<gene>
    <name evidence="9" type="ORF">SAMN02745227_00457</name>
</gene>
<feature type="transmembrane region" description="Helical" evidence="7">
    <location>
        <begin position="104"/>
        <end position="126"/>
    </location>
</feature>
<evidence type="ECO:0000256" key="6">
    <source>
        <dbReference type="ARBA" id="ARBA00023136"/>
    </source>
</evidence>
<keyword evidence="5 7" id="KW-1133">Transmembrane helix</keyword>
<keyword evidence="6 7" id="KW-0472">Membrane</keyword>
<dbReference type="InterPro" id="IPR003004">
    <property type="entry name" value="GspF/PilC"/>
</dbReference>
<dbReference type="STRING" id="1120989.SAMN02745227_00457"/>
<organism evidence="9 10">
    <name type="scientific">Anaerobranca californiensis DSM 14826</name>
    <dbReference type="NCBI Taxonomy" id="1120989"/>
    <lineage>
        <taxon>Bacteria</taxon>
        <taxon>Bacillati</taxon>
        <taxon>Bacillota</taxon>
        <taxon>Clostridia</taxon>
        <taxon>Eubacteriales</taxon>
        <taxon>Proteinivoracaceae</taxon>
        <taxon>Anaerobranca</taxon>
    </lineage>
</organism>
<dbReference type="EMBL" id="FRAI01000005">
    <property type="protein sequence ID" value="SHJ68853.1"/>
    <property type="molecule type" value="Genomic_DNA"/>
</dbReference>
<dbReference type="InterPro" id="IPR042094">
    <property type="entry name" value="T2SS_GspF_sf"/>
</dbReference>
<evidence type="ECO:0000313" key="10">
    <source>
        <dbReference type="Proteomes" id="UP000243547"/>
    </source>
</evidence>
<evidence type="ECO:0000256" key="3">
    <source>
        <dbReference type="ARBA" id="ARBA00022475"/>
    </source>
</evidence>
<accession>A0A1M6LCF4</accession>
<evidence type="ECO:0000259" key="8">
    <source>
        <dbReference type="Pfam" id="PF00482"/>
    </source>
</evidence>
<keyword evidence="4 7" id="KW-0812">Transmembrane</keyword>
<dbReference type="RefSeq" id="WP_072905891.1">
    <property type="nucleotide sequence ID" value="NZ_FRAI01000005.1"/>
</dbReference>
<comment type="similarity">
    <text evidence="2">Belongs to the GSP F family.</text>
</comment>
<dbReference type="Proteomes" id="UP000243547">
    <property type="component" value="Unassembled WGS sequence"/>
</dbReference>
<dbReference type="Gene3D" id="1.20.81.30">
    <property type="entry name" value="Type II secretion system (T2SS), domain F"/>
    <property type="match status" value="2"/>
</dbReference>
<evidence type="ECO:0000256" key="5">
    <source>
        <dbReference type="ARBA" id="ARBA00022989"/>
    </source>
</evidence>
<dbReference type="InterPro" id="IPR018076">
    <property type="entry name" value="T2SS_GspF_dom"/>
</dbReference>
<name>A0A1M6LCF4_9FIRM</name>
<evidence type="ECO:0000256" key="7">
    <source>
        <dbReference type="SAM" id="Phobius"/>
    </source>
</evidence>
<dbReference type="PRINTS" id="PR00812">
    <property type="entry name" value="BCTERIALGSPF"/>
</dbReference>
<sequence>MRGKEIKGFLWDLYYLLEGNLPIGQALEILSSIKNENFYNNCLAGIREGYSLAQSLEIAGFKDKYILQILKVAEQGNFLTEALLDLCNLLEEKENLRNRLLHSLIYPFILTFFAFITMVFTFTYVIPSVVNIYSLLGIEKNFVVKIFIKFNPGYLIIALFFALLFYNFALYKRKKVYNLFFVGKIFQFVDKYLFYKSLANLLQRGVPLFQSLEIMKEFPRISVEDSLDKLLSGIYSGKPFFQVLEENHFENITVVNFIKVAEERGDLPLGISRVENYYKGLLNKHLIYFSKLFEPIIISGVGIMVVIVIITLLWPIYQLFQKM</sequence>
<comment type="subcellular location">
    <subcellularLocation>
        <location evidence="1">Cell membrane</location>
        <topology evidence="1">Multi-pass membrane protein</topology>
    </subcellularLocation>
</comment>
<feature type="domain" description="Type II secretion system protein GspF" evidence="8">
    <location>
        <begin position="12"/>
        <end position="127"/>
    </location>
</feature>
<dbReference type="PANTHER" id="PTHR30012">
    <property type="entry name" value="GENERAL SECRETION PATHWAY PROTEIN"/>
    <property type="match status" value="1"/>
</dbReference>
<evidence type="ECO:0000256" key="4">
    <source>
        <dbReference type="ARBA" id="ARBA00022692"/>
    </source>
</evidence>
<dbReference type="GO" id="GO:0005886">
    <property type="term" value="C:plasma membrane"/>
    <property type="evidence" value="ECO:0007669"/>
    <property type="project" value="UniProtKB-SubCell"/>
</dbReference>
<keyword evidence="3" id="KW-1003">Cell membrane</keyword>
<dbReference type="PANTHER" id="PTHR30012:SF0">
    <property type="entry name" value="TYPE II SECRETION SYSTEM PROTEIN F-RELATED"/>
    <property type="match status" value="1"/>
</dbReference>
<evidence type="ECO:0000313" key="9">
    <source>
        <dbReference type="EMBL" id="SHJ68853.1"/>
    </source>
</evidence>
<evidence type="ECO:0000256" key="2">
    <source>
        <dbReference type="ARBA" id="ARBA00005745"/>
    </source>
</evidence>
<feature type="transmembrane region" description="Helical" evidence="7">
    <location>
        <begin position="146"/>
        <end position="166"/>
    </location>
</feature>
<feature type="domain" description="Type II secretion system protein GspF" evidence="8">
    <location>
        <begin position="194"/>
        <end position="315"/>
    </location>
</feature>
<proteinExistence type="inferred from homology"/>